<organism evidence="1 2">
    <name type="scientific">Pyropia yezoensis</name>
    <name type="common">Susabi-nori</name>
    <name type="synonym">Porphyra yezoensis</name>
    <dbReference type="NCBI Taxonomy" id="2788"/>
    <lineage>
        <taxon>Eukaryota</taxon>
        <taxon>Rhodophyta</taxon>
        <taxon>Bangiophyceae</taxon>
        <taxon>Bangiales</taxon>
        <taxon>Bangiaceae</taxon>
        <taxon>Pyropia</taxon>
    </lineage>
</organism>
<evidence type="ECO:0000313" key="2">
    <source>
        <dbReference type="Proteomes" id="UP000798662"/>
    </source>
</evidence>
<comment type="caution">
    <text evidence="1">The sequence shown here is derived from an EMBL/GenBank/DDBJ whole genome shotgun (WGS) entry which is preliminary data.</text>
</comment>
<evidence type="ECO:0000313" key="1">
    <source>
        <dbReference type="EMBL" id="KAK1868580.1"/>
    </source>
</evidence>
<gene>
    <name evidence="1" type="ORF">I4F81_011065</name>
</gene>
<protein>
    <submittedName>
        <fullName evidence="1">Uncharacterized protein</fullName>
    </submittedName>
</protein>
<proteinExistence type="predicted"/>
<accession>A0ACC3CF66</accession>
<sequence length="399" mass="41838">MNTHLRHAPEPLAATVPVRHSRLAPRTPTLLRLAGCNLTGAPPPPSHTVMSAVAIPPAWRLCLLDAAVSGKPRGLTIHIRTTSRAVRLSMPTEDAYGTWLLALVAATSWRVDAYYALSGADGAASREGVCRDTGEPVTVTVLKRVQANPRVAGMVAREADMARTLPPCPSVVGVLDVFESATSVAIVREAVSGGNLLGVLGRVRRLPEADAKKLMRRVLGALAHLHAHGVVHRDIRAENIVFGAEGVLSSAMVALTSLTVYADGGHPAGVDHCLTDAVGTPHCVAPEIVEREPYGLPVDVWAAGVLAYTVLSGRYPFVGNDAAETLEAIRRGRVSFPGAVWGGVGGDARALIRGMLRSDPGKRVTVAGALAHPWFWEDDAIGDGDGDEGGVGSTILIEG</sequence>
<dbReference type="EMBL" id="CM020620">
    <property type="protein sequence ID" value="KAK1868580.1"/>
    <property type="molecule type" value="Genomic_DNA"/>
</dbReference>
<name>A0ACC3CF66_PYRYE</name>
<keyword evidence="2" id="KW-1185">Reference proteome</keyword>
<reference evidence="1" key="1">
    <citation type="submission" date="2019-11" db="EMBL/GenBank/DDBJ databases">
        <title>Nori genome reveals adaptations in red seaweeds to the harsh intertidal environment.</title>
        <authorList>
            <person name="Wang D."/>
            <person name="Mao Y."/>
        </authorList>
    </citation>
    <scope>NUCLEOTIDE SEQUENCE</scope>
    <source>
        <tissue evidence="1">Gametophyte</tissue>
    </source>
</reference>
<dbReference type="Proteomes" id="UP000798662">
    <property type="component" value="Chromosome 3"/>
</dbReference>